<accession>A0ABQ9Z5S6</accession>
<feature type="repeat" description="ANK" evidence="7">
    <location>
        <begin position="170"/>
        <end position="203"/>
    </location>
</feature>
<evidence type="ECO:0000256" key="1">
    <source>
        <dbReference type="ARBA" id="ARBA00004141"/>
    </source>
</evidence>
<feature type="transmembrane region" description="Helical" evidence="8">
    <location>
        <begin position="474"/>
        <end position="493"/>
    </location>
</feature>
<dbReference type="PANTHER" id="PTHR24161:SF85">
    <property type="entry name" value="PALMITOYLTRANSFERASE HIP14"/>
    <property type="match status" value="1"/>
</dbReference>
<keyword evidence="11" id="KW-1185">Reference proteome</keyword>
<feature type="repeat" description="ANK" evidence="7">
    <location>
        <begin position="107"/>
        <end position="136"/>
    </location>
</feature>
<keyword evidence="5 7" id="KW-0040">ANK repeat</keyword>
<keyword evidence="4 8" id="KW-1133">Transmembrane helix</keyword>
<evidence type="ECO:0000259" key="9">
    <source>
        <dbReference type="Pfam" id="PF01529"/>
    </source>
</evidence>
<feature type="domain" description="Palmitoyltransferase DHHC" evidence="9">
    <location>
        <begin position="426"/>
        <end position="552"/>
    </location>
</feature>
<comment type="catalytic activity">
    <reaction evidence="8">
        <text>L-cysteinyl-[protein] + hexadecanoyl-CoA = S-hexadecanoyl-L-cysteinyl-[protein] + CoA</text>
        <dbReference type="Rhea" id="RHEA:36683"/>
        <dbReference type="Rhea" id="RHEA-COMP:10131"/>
        <dbReference type="Rhea" id="RHEA-COMP:11032"/>
        <dbReference type="ChEBI" id="CHEBI:29950"/>
        <dbReference type="ChEBI" id="CHEBI:57287"/>
        <dbReference type="ChEBI" id="CHEBI:57379"/>
        <dbReference type="ChEBI" id="CHEBI:74151"/>
        <dbReference type="EC" id="2.3.1.225"/>
    </reaction>
</comment>
<dbReference type="PROSITE" id="PS50297">
    <property type="entry name" value="ANK_REP_REGION"/>
    <property type="match status" value="4"/>
</dbReference>
<dbReference type="Pfam" id="PF01529">
    <property type="entry name" value="DHHC"/>
    <property type="match status" value="1"/>
</dbReference>
<keyword evidence="3" id="KW-0677">Repeat</keyword>
<dbReference type="EC" id="2.3.1.225" evidence="8"/>
<dbReference type="Pfam" id="PF00023">
    <property type="entry name" value="Ank"/>
    <property type="match status" value="1"/>
</dbReference>
<feature type="repeat" description="ANK" evidence="7">
    <location>
        <begin position="137"/>
        <end position="169"/>
    </location>
</feature>
<dbReference type="Proteomes" id="UP001234178">
    <property type="component" value="Unassembled WGS sequence"/>
</dbReference>
<evidence type="ECO:0000256" key="5">
    <source>
        <dbReference type="ARBA" id="ARBA00023043"/>
    </source>
</evidence>
<dbReference type="Gene3D" id="1.25.40.20">
    <property type="entry name" value="Ankyrin repeat-containing domain"/>
    <property type="match status" value="1"/>
</dbReference>
<feature type="transmembrane region" description="Helical" evidence="8">
    <location>
        <begin position="294"/>
        <end position="312"/>
    </location>
</feature>
<evidence type="ECO:0000313" key="10">
    <source>
        <dbReference type="EMBL" id="KAK4008258.1"/>
    </source>
</evidence>
<evidence type="ECO:0000256" key="6">
    <source>
        <dbReference type="ARBA" id="ARBA00023136"/>
    </source>
</evidence>
<comment type="caution">
    <text evidence="10">The sequence shown here is derived from an EMBL/GenBank/DDBJ whole genome shotgun (WGS) entry which is preliminary data.</text>
</comment>
<feature type="repeat" description="ANK" evidence="7">
    <location>
        <begin position="204"/>
        <end position="236"/>
    </location>
</feature>
<feature type="transmembrane region" description="Helical" evidence="8">
    <location>
        <begin position="513"/>
        <end position="535"/>
    </location>
</feature>
<keyword evidence="8" id="KW-0012">Acyltransferase</keyword>
<dbReference type="EMBL" id="JAOYFB010000002">
    <property type="protein sequence ID" value="KAK4008258.1"/>
    <property type="molecule type" value="Genomic_DNA"/>
</dbReference>
<comment type="subcellular location">
    <subcellularLocation>
        <location evidence="1">Membrane</location>
        <topology evidence="1">Multi-pass membrane protein</topology>
    </subcellularLocation>
</comment>
<organism evidence="10 11">
    <name type="scientific">Daphnia magna</name>
    <dbReference type="NCBI Taxonomy" id="35525"/>
    <lineage>
        <taxon>Eukaryota</taxon>
        <taxon>Metazoa</taxon>
        <taxon>Ecdysozoa</taxon>
        <taxon>Arthropoda</taxon>
        <taxon>Crustacea</taxon>
        <taxon>Branchiopoda</taxon>
        <taxon>Diplostraca</taxon>
        <taxon>Cladocera</taxon>
        <taxon>Anomopoda</taxon>
        <taxon>Daphniidae</taxon>
        <taxon>Daphnia</taxon>
    </lineage>
</organism>
<dbReference type="InterPro" id="IPR001594">
    <property type="entry name" value="Palmitoyltrfase_DHHC"/>
</dbReference>
<protein>
    <recommendedName>
        <fullName evidence="8">Palmitoyltransferase</fullName>
        <ecNumber evidence="8">2.3.1.225</ecNumber>
    </recommendedName>
</protein>
<name>A0ABQ9Z5S6_9CRUS</name>
<keyword evidence="8" id="KW-0808">Transferase</keyword>
<dbReference type="SUPFAM" id="SSF48403">
    <property type="entry name" value="Ankyrin repeat"/>
    <property type="match status" value="1"/>
</dbReference>
<dbReference type="PROSITE" id="PS50216">
    <property type="entry name" value="DHHC"/>
    <property type="match status" value="1"/>
</dbReference>
<dbReference type="PANTHER" id="PTHR24161">
    <property type="entry name" value="ANK_REP_REGION DOMAIN-CONTAINING PROTEIN-RELATED"/>
    <property type="match status" value="1"/>
</dbReference>
<evidence type="ECO:0000256" key="2">
    <source>
        <dbReference type="ARBA" id="ARBA00022692"/>
    </source>
</evidence>
<sequence length="636" mass="71902">MQVLLLQRQAAYITTATGQPPVDEHSNDNNTCIDQQYKTWDIVKATQYGIFSRCKEIIDEGYDVNQRDDENVTLLHWASINNRKELVNLYINHGAQVDAVGGKLLATPLHWAVRQGHLATAILLIKHGADPMVYDGEGFQSLHLAAQFGHTAVCAYLLSHGVPVNSPDMQGMTPLMWAVFRTTTVDPARLLASLGASVTSQDNNGNTALHWAIESRNVSAISLLLEKNTSLDVTNGKGVTCVKLLVQDKPAWLGPRLLQRILDRVVQSDKEARENHLACIKGLKNERNYKKLQHWFLVGSPFVLFFIVGTLFQSALNYYLKTALLLLTIFCLNLFGRLCSISSDATMESLPVSIYLATKWWVLVTWFLWLASSVDWITNVAFTLSATGLCYAFYKTWNNDPGTISLSLEEKYQTIKQLAEFGPGFEPQHFCSCCLLRRPIRSKHCSNCNKCVARFDHHCPWVGNCIGLNNHRFFIYYLFLLSVSCVIFIFGAVNFWNKKCNMHAGLGVLYCDGWLTFVAANAALHAVWVTALLSCQLYQVLILGMTTNERLNASRYKHFHRTPKKTSWLKKTKYASPFDRGILKNAAEFFHIRIGGGSGFSHQRTLDVDWKNEFNMDRWLNDDEEELIQKGNVNNV</sequence>
<evidence type="ECO:0000256" key="4">
    <source>
        <dbReference type="ARBA" id="ARBA00022989"/>
    </source>
</evidence>
<dbReference type="InterPro" id="IPR036770">
    <property type="entry name" value="Ankyrin_rpt-contain_sf"/>
</dbReference>
<comment type="domain">
    <text evidence="8">The DHHC domain is required for palmitoyltransferase activity.</text>
</comment>
<keyword evidence="2 8" id="KW-0812">Transmembrane</keyword>
<dbReference type="InterPro" id="IPR002110">
    <property type="entry name" value="Ankyrin_rpt"/>
</dbReference>
<feature type="repeat" description="ANK" evidence="7">
    <location>
        <begin position="70"/>
        <end position="102"/>
    </location>
</feature>
<evidence type="ECO:0000256" key="7">
    <source>
        <dbReference type="PROSITE-ProRule" id="PRU00023"/>
    </source>
</evidence>
<dbReference type="Pfam" id="PF12796">
    <property type="entry name" value="Ank_2"/>
    <property type="match status" value="2"/>
</dbReference>
<gene>
    <name evidence="10" type="ORF">OUZ56_013405</name>
</gene>
<dbReference type="PROSITE" id="PS50088">
    <property type="entry name" value="ANK_REPEAT"/>
    <property type="match status" value="5"/>
</dbReference>
<proteinExistence type="inferred from homology"/>
<keyword evidence="6 8" id="KW-0472">Membrane</keyword>
<evidence type="ECO:0000256" key="8">
    <source>
        <dbReference type="RuleBase" id="RU079119"/>
    </source>
</evidence>
<feature type="transmembrane region" description="Helical" evidence="8">
    <location>
        <begin position="318"/>
        <end position="338"/>
    </location>
</feature>
<evidence type="ECO:0000313" key="11">
    <source>
        <dbReference type="Proteomes" id="UP001234178"/>
    </source>
</evidence>
<reference evidence="10 11" key="1">
    <citation type="journal article" date="2023" name="Nucleic Acids Res.">
        <title>The hologenome of Daphnia magna reveals possible DNA methylation and microbiome-mediated evolution of the host genome.</title>
        <authorList>
            <person name="Chaturvedi A."/>
            <person name="Li X."/>
            <person name="Dhandapani V."/>
            <person name="Marshall H."/>
            <person name="Kissane S."/>
            <person name="Cuenca-Cambronero M."/>
            <person name="Asole G."/>
            <person name="Calvet F."/>
            <person name="Ruiz-Romero M."/>
            <person name="Marangio P."/>
            <person name="Guigo R."/>
            <person name="Rago D."/>
            <person name="Mirbahai L."/>
            <person name="Eastwood N."/>
            <person name="Colbourne J.K."/>
            <person name="Zhou J."/>
            <person name="Mallon E."/>
            <person name="Orsini L."/>
        </authorList>
    </citation>
    <scope>NUCLEOTIDE SEQUENCE [LARGE SCALE GENOMIC DNA]</scope>
    <source>
        <strain evidence="10">LRV0_1</strain>
    </source>
</reference>
<dbReference type="SMART" id="SM00248">
    <property type="entry name" value="ANK"/>
    <property type="match status" value="5"/>
</dbReference>
<evidence type="ECO:0000256" key="3">
    <source>
        <dbReference type="ARBA" id="ARBA00022737"/>
    </source>
</evidence>
<comment type="similarity">
    <text evidence="8">Belongs to the DHHC palmitoyltransferase family.</text>
</comment>